<dbReference type="Proteomes" id="UP000265618">
    <property type="component" value="Unassembled WGS sequence"/>
</dbReference>
<dbReference type="EMBL" id="BDIP01006902">
    <property type="protein sequence ID" value="GIQ90940.1"/>
    <property type="molecule type" value="Genomic_DNA"/>
</dbReference>
<feature type="non-terminal residue" evidence="1">
    <location>
        <position position="1"/>
    </location>
</feature>
<proteinExistence type="predicted"/>
<comment type="caution">
    <text evidence="1">The sequence shown here is derived from an EMBL/GenBank/DDBJ whole genome shotgun (WGS) entry which is preliminary data.</text>
</comment>
<accession>A0A9K3DB49</accession>
<evidence type="ECO:0000313" key="2">
    <source>
        <dbReference type="Proteomes" id="UP000265618"/>
    </source>
</evidence>
<dbReference type="AlphaFoldDB" id="A0A9K3DB49"/>
<protein>
    <submittedName>
        <fullName evidence="1">Uncharacterized protein</fullName>
    </submittedName>
</protein>
<keyword evidence="2" id="KW-1185">Reference proteome</keyword>
<name>A0A9K3DB49_9EUKA</name>
<evidence type="ECO:0000313" key="1">
    <source>
        <dbReference type="EMBL" id="GIQ90940.1"/>
    </source>
</evidence>
<organism evidence="1 2">
    <name type="scientific">Kipferlia bialata</name>
    <dbReference type="NCBI Taxonomy" id="797122"/>
    <lineage>
        <taxon>Eukaryota</taxon>
        <taxon>Metamonada</taxon>
        <taxon>Carpediemonas-like organisms</taxon>
        <taxon>Kipferlia</taxon>
    </lineage>
</organism>
<reference evidence="1 2" key="1">
    <citation type="journal article" date="2018" name="PLoS ONE">
        <title>The draft genome of Kipferlia bialata reveals reductive genome evolution in fornicate parasites.</title>
        <authorList>
            <person name="Tanifuji G."/>
            <person name="Takabayashi S."/>
            <person name="Kume K."/>
            <person name="Takagi M."/>
            <person name="Nakayama T."/>
            <person name="Kamikawa R."/>
            <person name="Inagaki Y."/>
            <person name="Hashimoto T."/>
        </authorList>
    </citation>
    <scope>NUCLEOTIDE SEQUENCE [LARGE SCALE GENOMIC DNA]</scope>
    <source>
        <strain evidence="1">NY0173</strain>
    </source>
</reference>
<sequence length="89" mass="9657">DELAAIQQAGFKARLRSVEKKIEAAKTTFSRAAQKLLFHLAVNSEFTVRLDSLSVAHGGQALPDTDKDGLPATLSEFATLMNTLLDISR</sequence>
<gene>
    <name evidence="1" type="ORF">KIPB_013946</name>
</gene>
<dbReference type="OrthoDB" id="10253023at2759"/>